<proteinExistence type="predicted"/>
<dbReference type="Proteomes" id="UP000279307">
    <property type="component" value="Chromosome 8"/>
</dbReference>
<accession>A0A3L8DHL8</accession>
<evidence type="ECO:0000313" key="1">
    <source>
        <dbReference type="EMBL" id="RLU19409.1"/>
    </source>
</evidence>
<protein>
    <submittedName>
        <fullName evidence="1">Uncharacterized protein</fullName>
    </submittedName>
</protein>
<reference evidence="1" key="1">
    <citation type="journal article" date="2018" name="Genome Res.">
        <title>The genomic architecture and molecular evolution of ant odorant receptors.</title>
        <authorList>
            <person name="McKenzie S.K."/>
            <person name="Kronauer D.J.C."/>
        </authorList>
    </citation>
    <scope>NUCLEOTIDE SEQUENCE [LARGE SCALE GENOMIC DNA]</scope>
    <source>
        <strain evidence="1">Clonal line C1</strain>
    </source>
</reference>
<gene>
    <name evidence="1" type="ORF">DMN91_007966</name>
</gene>
<sequence>MEFNYRDRDCFSRLLGLICSDSWILDRANFHSDPATSALSELVIRQGERGMKLALARNCYFPTREIHGVTYIDTPLRPVSVAPLYSAFGRPTKTLTLLRQPPITVSLFQIAQESLFARQGFTVVAKIRLKVLVFCGSCFHTTATEAGRLCIEADWIRIWKKGRRGGPTQFAWHKPPSVLEIQFKEAYYTYGVFLDIMTLTSLDSRRNMRIQIVGDDLLNTD</sequence>
<name>A0A3L8DHL8_OOCBI</name>
<organism evidence="1">
    <name type="scientific">Ooceraea biroi</name>
    <name type="common">Clonal raider ant</name>
    <name type="synonym">Cerapachys biroi</name>
    <dbReference type="NCBI Taxonomy" id="2015173"/>
    <lineage>
        <taxon>Eukaryota</taxon>
        <taxon>Metazoa</taxon>
        <taxon>Ecdysozoa</taxon>
        <taxon>Arthropoda</taxon>
        <taxon>Hexapoda</taxon>
        <taxon>Insecta</taxon>
        <taxon>Pterygota</taxon>
        <taxon>Neoptera</taxon>
        <taxon>Endopterygota</taxon>
        <taxon>Hymenoptera</taxon>
        <taxon>Apocrita</taxon>
        <taxon>Aculeata</taxon>
        <taxon>Formicoidea</taxon>
        <taxon>Formicidae</taxon>
        <taxon>Dorylinae</taxon>
        <taxon>Ooceraea</taxon>
    </lineage>
</organism>
<comment type="caution">
    <text evidence="1">The sequence shown here is derived from an EMBL/GenBank/DDBJ whole genome shotgun (WGS) entry which is preliminary data.</text>
</comment>
<dbReference type="EMBL" id="QOIP01000008">
    <property type="protein sequence ID" value="RLU19409.1"/>
    <property type="molecule type" value="Genomic_DNA"/>
</dbReference>
<reference evidence="1" key="2">
    <citation type="submission" date="2018-07" db="EMBL/GenBank/DDBJ databases">
        <authorList>
            <person name="Mckenzie S.K."/>
            <person name="Kronauer D.J.C."/>
        </authorList>
    </citation>
    <scope>NUCLEOTIDE SEQUENCE</scope>
    <source>
        <strain evidence="1">Clonal line C1</strain>
    </source>
</reference>
<dbReference type="AlphaFoldDB" id="A0A3L8DHL8"/>